<dbReference type="PANTHER" id="PTHR47405">
    <property type="entry name" value="SERPENTINE RECEPTOR, CLASS H-RELATED"/>
    <property type="match status" value="1"/>
</dbReference>
<dbReference type="CTD" id="9823657"/>
<dbReference type="Proteomes" id="UP000483820">
    <property type="component" value="Chromosome V"/>
</dbReference>
<dbReference type="EMBL" id="WUAV01000005">
    <property type="protein sequence ID" value="KAF1750223.1"/>
    <property type="molecule type" value="Genomic_DNA"/>
</dbReference>
<accession>A0A6A5G5Z3</accession>
<keyword evidence="1" id="KW-0472">Membrane</keyword>
<dbReference type="RefSeq" id="XP_003090812.2">
    <property type="nucleotide sequence ID" value="XM_003090764.2"/>
</dbReference>
<feature type="transmembrane region" description="Helical" evidence="1">
    <location>
        <begin position="264"/>
        <end position="285"/>
    </location>
</feature>
<comment type="caution">
    <text evidence="2">The sequence shown here is derived from an EMBL/GenBank/DDBJ whole genome shotgun (WGS) entry which is preliminary data.</text>
</comment>
<keyword evidence="1" id="KW-1133">Transmembrane helix</keyword>
<dbReference type="Pfam" id="PF10318">
    <property type="entry name" value="7TM_GPCR_Srh"/>
    <property type="match status" value="1"/>
</dbReference>
<feature type="transmembrane region" description="Helical" evidence="1">
    <location>
        <begin position="79"/>
        <end position="103"/>
    </location>
</feature>
<dbReference type="KEGG" id="crq:GCK72_016770"/>
<dbReference type="PANTHER" id="PTHR47405:SF2">
    <property type="entry name" value="SERPENTINE RECEPTOR, CLASS H"/>
    <property type="match status" value="1"/>
</dbReference>
<name>A0A6A5G5Z3_CAERE</name>
<dbReference type="InterPro" id="IPR019422">
    <property type="entry name" value="7TM_GPCR_serpentine_rcpt_Srh"/>
</dbReference>
<feature type="transmembrane region" description="Helical" evidence="1">
    <location>
        <begin position="124"/>
        <end position="144"/>
    </location>
</feature>
<feature type="transmembrane region" description="Helical" evidence="1">
    <location>
        <begin position="182"/>
        <end position="205"/>
    </location>
</feature>
<feature type="transmembrane region" description="Helical" evidence="1">
    <location>
        <begin position="16"/>
        <end position="36"/>
    </location>
</feature>
<gene>
    <name evidence="2" type="ORF">GCK72_016770</name>
</gene>
<keyword evidence="1" id="KW-0812">Transmembrane</keyword>
<feature type="transmembrane region" description="Helical" evidence="1">
    <location>
        <begin position="232"/>
        <end position="258"/>
    </location>
</feature>
<dbReference type="AlphaFoldDB" id="A0A6A5G5Z3"/>
<evidence type="ECO:0000313" key="2">
    <source>
        <dbReference type="EMBL" id="KAF1750223.1"/>
    </source>
</evidence>
<evidence type="ECO:0000313" key="3">
    <source>
        <dbReference type="Proteomes" id="UP000483820"/>
    </source>
</evidence>
<protein>
    <submittedName>
        <fullName evidence="2">Uncharacterized protein</fullName>
    </submittedName>
</protein>
<organism evidence="2 3">
    <name type="scientific">Caenorhabditis remanei</name>
    <name type="common">Caenorhabditis vulgaris</name>
    <dbReference type="NCBI Taxonomy" id="31234"/>
    <lineage>
        <taxon>Eukaryota</taxon>
        <taxon>Metazoa</taxon>
        <taxon>Ecdysozoa</taxon>
        <taxon>Nematoda</taxon>
        <taxon>Chromadorea</taxon>
        <taxon>Rhabditida</taxon>
        <taxon>Rhabditina</taxon>
        <taxon>Rhabditomorpha</taxon>
        <taxon>Rhabditoidea</taxon>
        <taxon>Rhabditidae</taxon>
        <taxon>Peloderinae</taxon>
        <taxon>Caenorhabditis</taxon>
    </lineage>
</organism>
<feature type="transmembrane region" description="Helical" evidence="1">
    <location>
        <begin position="48"/>
        <end position="67"/>
    </location>
</feature>
<sequence length="335" mass="37470">MNETCIIPTSAVLRNLSHVLVCLTAPVYVITCYILVFKCPQFFNRCIFMEYFMDVIWQLTVVVPYSSLCSTGVGHQYPVLMFSVVAAGLCATGISIMHMFEYRMNAVTDDSIKLLKNLITGVKYYHYFMMTSCMCLLVASYGHLSDQKSFKASVERKFGHPLPSYIWCDNCMFINTDSVTVLIFVGLAASSQPFAAVYFALSVYASKRGLQKLKNSLSQRTIAIQKNFLNSLYLQTAVHVIFISVPLGIFFVSFVIQIPNSAMYMSYILVAMCTQHGSLSTLALLMSNKPLYSVFTKTFLRMKINIRGGDRVSGVGVGMDASSWYRSAIPPNAMK</sequence>
<dbReference type="GeneID" id="9823657"/>
<proteinExistence type="predicted"/>
<reference evidence="2 3" key="1">
    <citation type="submission" date="2019-12" db="EMBL/GenBank/DDBJ databases">
        <title>Chromosome-level assembly of the Caenorhabditis remanei genome.</title>
        <authorList>
            <person name="Teterina A.A."/>
            <person name="Willis J.H."/>
            <person name="Phillips P.C."/>
        </authorList>
    </citation>
    <scope>NUCLEOTIDE SEQUENCE [LARGE SCALE GENOMIC DNA]</scope>
    <source>
        <strain evidence="2 3">PX506</strain>
        <tissue evidence="2">Whole organism</tissue>
    </source>
</reference>
<evidence type="ECO:0000256" key="1">
    <source>
        <dbReference type="SAM" id="Phobius"/>
    </source>
</evidence>